<evidence type="ECO:0000313" key="3">
    <source>
        <dbReference type="Proteomes" id="UP000247810"/>
    </source>
</evidence>
<feature type="region of interest" description="Disordered" evidence="1">
    <location>
        <begin position="1"/>
        <end position="24"/>
    </location>
</feature>
<dbReference type="Proteomes" id="UP000247810">
    <property type="component" value="Unassembled WGS sequence"/>
</dbReference>
<feature type="compositionally biased region" description="Basic residues" evidence="1">
    <location>
        <begin position="1"/>
        <end position="10"/>
    </location>
</feature>
<name>A0A319CTI2_9EURO</name>
<evidence type="ECO:0000256" key="1">
    <source>
        <dbReference type="SAM" id="MobiDB-lite"/>
    </source>
</evidence>
<dbReference type="AlphaFoldDB" id="A0A319CTI2"/>
<sequence length="225" mass="26014">MKLFGYRKRSLPVTPQDEDRRKRDREIDQILDESGISDFWFWRSRRSWHFSKKDRDGVQMPVDHEIRFVDYEPAVGVTSPDSGSILMRTHLILTHALNFTKDNAPQKRQSQNPSLAPKDFAESLGSIVWGGSNGLPRSRIFDGVSYALNHRPDYVLWYGKKIYSETNLVVVWDSCSAVNWDRRAIALMVPIHKARKESGKNAEIYGIATDSYVWNFEHLDNKGQV</sequence>
<dbReference type="STRING" id="1448320.A0A319CTI2"/>
<accession>A0A319CTI2</accession>
<dbReference type="EMBL" id="KZ826081">
    <property type="protein sequence ID" value="PYH88575.1"/>
    <property type="molecule type" value="Genomic_DNA"/>
</dbReference>
<dbReference type="VEuPathDB" id="FungiDB:BO71DRAFT_467590"/>
<dbReference type="OrthoDB" id="2103397at2759"/>
<gene>
    <name evidence="2" type="ORF">BO71DRAFT_467590</name>
</gene>
<evidence type="ECO:0000313" key="2">
    <source>
        <dbReference type="EMBL" id="PYH88575.1"/>
    </source>
</evidence>
<keyword evidence="3" id="KW-1185">Reference proteome</keyword>
<reference evidence="2 3" key="1">
    <citation type="submission" date="2018-02" db="EMBL/GenBank/DDBJ databases">
        <title>The genomes of Aspergillus section Nigri reveals drivers in fungal speciation.</title>
        <authorList>
            <consortium name="DOE Joint Genome Institute"/>
            <person name="Vesth T.C."/>
            <person name="Nybo J."/>
            <person name="Theobald S."/>
            <person name="Brandl J."/>
            <person name="Frisvad J.C."/>
            <person name="Nielsen K.F."/>
            <person name="Lyhne E.K."/>
            <person name="Kogle M.E."/>
            <person name="Kuo A."/>
            <person name="Riley R."/>
            <person name="Clum A."/>
            <person name="Nolan M."/>
            <person name="Lipzen A."/>
            <person name="Salamov A."/>
            <person name="Henrissat B."/>
            <person name="Wiebenga A."/>
            <person name="De vries R.P."/>
            <person name="Grigoriev I.V."/>
            <person name="Mortensen U.H."/>
            <person name="Andersen M.R."/>
            <person name="Baker S.E."/>
        </authorList>
    </citation>
    <scope>NUCLEOTIDE SEQUENCE [LARGE SCALE GENOMIC DNA]</scope>
    <source>
        <strain evidence="2 3">CBS 707.79</strain>
    </source>
</reference>
<proteinExistence type="predicted"/>
<organism evidence="2 3">
    <name type="scientific">Aspergillus ellipticus CBS 707.79</name>
    <dbReference type="NCBI Taxonomy" id="1448320"/>
    <lineage>
        <taxon>Eukaryota</taxon>
        <taxon>Fungi</taxon>
        <taxon>Dikarya</taxon>
        <taxon>Ascomycota</taxon>
        <taxon>Pezizomycotina</taxon>
        <taxon>Eurotiomycetes</taxon>
        <taxon>Eurotiomycetidae</taxon>
        <taxon>Eurotiales</taxon>
        <taxon>Aspergillaceae</taxon>
        <taxon>Aspergillus</taxon>
        <taxon>Aspergillus subgen. Circumdati</taxon>
    </lineage>
</organism>
<protein>
    <submittedName>
        <fullName evidence="2">Uncharacterized protein</fullName>
    </submittedName>
</protein>